<accession>A0A7W5BC11</accession>
<evidence type="ECO:0000313" key="4">
    <source>
        <dbReference type="Proteomes" id="UP000541535"/>
    </source>
</evidence>
<comment type="caution">
    <text evidence="3">The sequence shown here is derived from an EMBL/GenBank/DDBJ whole genome shotgun (WGS) entry which is preliminary data.</text>
</comment>
<evidence type="ECO:0000256" key="1">
    <source>
        <dbReference type="SAM" id="SignalP"/>
    </source>
</evidence>
<dbReference type="AlphaFoldDB" id="A0A7W5BC11"/>
<dbReference type="RefSeq" id="WP_183442138.1">
    <property type="nucleotide sequence ID" value="NZ_JACHXD010000009.1"/>
</dbReference>
<proteinExistence type="predicted"/>
<protein>
    <recommendedName>
        <fullName evidence="2">Ice-binding protein C-terminal domain-containing protein</fullName>
    </recommendedName>
</protein>
<dbReference type="NCBIfam" id="TIGR02595">
    <property type="entry name" value="PEP_CTERM"/>
    <property type="match status" value="1"/>
</dbReference>
<reference evidence="3 4" key="1">
    <citation type="submission" date="2020-08" db="EMBL/GenBank/DDBJ databases">
        <title>Genomic Encyclopedia of Type Strains, Phase III (KMG-III): the genomes of soil and plant-associated and newly described type strains.</title>
        <authorList>
            <person name="Whitman W."/>
        </authorList>
    </citation>
    <scope>NUCLEOTIDE SEQUENCE [LARGE SCALE GENOMIC DNA]</scope>
    <source>
        <strain evidence="3 4">CECT 8897</strain>
    </source>
</reference>
<dbReference type="Proteomes" id="UP000541535">
    <property type="component" value="Unassembled WGS sequence"/>
</dbReference>
<dbReference type="InterPro" id="IPR013424">
    <property type="entry name" value="Ice-binding_C"/>
</dbReference>
<feature type="chain" id="PRO_5031147515" description="Ice-binding protein C-terminal domain-containing protein" evidence="1">
    <location>
        <begin position="24"/>
        <end position="181"/>
    </location>
</feature>
<dbReference type="Pfam" id="PF07589">
    <property type="entry name" value="PEP-CTERM"/>
    <property type="match status" value="1"/>
</dbReference>
<sequence>MSIVKFFRVVLAAGILFAGLTQAARADIKTFTGDTSTGPTFHRPVESLLGLSAVGTNVRYDSFAFTVSQSGTYTFLTTGLFDTFQLLYENSFNPADSLTNAIGASDDLLGQTTSGFYGPLSAGVTYIFVSTGFENTDHGQYSVTIGGPGLITAVPEPATYLMLGLGLAGIALASRRKNRQV</sequence>
<dbReference type="EMBL" id="JACHXD010000009">
    <property type="protein sequence ID" value="MBB3120389.1"/>
    <property type="molecule type" value="Genomic_DNA"/>
</dbReference>
<gene>
    <name evidence="3" type="ORF">FHS03_003453</name>
</gene>
<feature type="domain" description="Ice-binding protein C-terminal" evidence="2">
    <location>
        <begin position="153"/>
        <end position="176"/>
    </location>
</feature>
<organism evidence="3 4">
    <name type="scientific">Pseudoduganella violacea</name>
    <dbReference type="NCBI Taxonomy" id="1715466"/>
    <lineage>
        <taxon>Bacteria</taxon>
        <taxon>Pseudomonadati</taxon>
        <taxon>Pseudomonadota</taxon>
        <taxon>Betaproteobacteria</taxon>
        <taxon>Burkholderiales</taxon>
        <taxon>Oxalobacteraceae</taxon>
        <taxon>Telluria group</taxon>
        <taxon>Pseudoduganella</taxon>
    </lineage>
</organism>
<keyword evidence="4" id="KW-1185">Reference proteome</keyword>
<keyword evidence="1" id="KW-0732">Signal</keyword>
<name>A0A7W5BC11_9BURK</name>
<feature type="signal peptide" evidence="1">
    <location>
        <begin position="1"/>
        <end position="23"/>
    </location>
</feature>
<evidence type="ECO:0000259" key="2">
    <source>
        <dbReference type="Pfam" id="PF07589"/>
    </source>
</evidence>
<evidence type="ECO:0000313" key="3">
    <source>
        <dbReference type="EMBL" id="MBB3120389.1"/>
    </source>
</evidence>